<accession>A0A420IAS6</accession>
<gene>
    <name evidence="2" type="ORF">GcM1_c13850o3</name>
</gene>
<feature type="chain" id="PRO_5019452489" evidence="1">
    <location>
        <begin position="24"/>
        <end position="50"/>
    </location>
</feature>
<dbReference type="Proteomes" id="UP000285326">
    <property type="component" value="Unassembled WGS sequence"/>
</dbReference>
<protein>
    <submittedName>
        <fullName evidence="2">Uncharacterized protein</fullName>
    </submittedName>
</protein>
<comment type="caution">
    <text evidence="2">The sequence shown here is derived from an EMBL/GenBank/DDBJ whole genome shotgun (WGS) entry which is preliminary data.</text>
</comment>
<organism evidence="2 3">
    <name type="scientific">Golovinomyces cichoracearum</name>
    <dbReference type="NCBI Taxonomy" id="62708"/>
    <lineage>
        <taxon>Eukaryota</taxon>
        <taxon>Fungi</taxon>
        <taxon>Dikarya</taxon>
        <taxon>Ascomycota</taxon>
        <taxon>Pezizomycotina</taxon>
        <taxon>Leotiomycetes</taxon>
        <taxon>Erysiphales</taxon>
        <taxon>Erysiphaceae</taxon>
        <taxon>Golovinomyces</taxon>
    </lineage>
</organism>
<evidence type="ECO:0000313" key="2">
    <source>
        <dbReference type="EMBL" id="RKF71631.1"/>
    </source>
</evidence>
<proteinExistence type="predicted"/>
<dbReference type="EMBL" id="MCBS01025064">
    <property type="protein sequence ID" value="RKF71631.1"/>
    <property type="molecule type" value="Genomic_DNA"/>
</dbReference>
<sequence>MRKRRQQLRSNRLLLNLRVLVICDGTMEQETIYGYQTGMEMDFLQGIYVE</sequence>
<reference evidence="2 3" key="1">
    <citation type="journal article" date="2018" name="BMC Genomics">
        <title>Comparative genome analyses reveal sequence features reflecting distinct modes of host-adaptation between dicot and monocot powdery mildew.</title>
        <authorList>
            <person name="Wu Y."/>
            <person name="Ma X."/>
            <person name="Pan Z."/>
            <person name="Kale S.D."/>
            <person name="Song Y."/>
            <person name="King H."/>
            <person name="Zhang Q."/>
            <person name="Presley C."/>
            <person name="Deng X."/>
            <person name="Wei C.I."/>
            <person name="Xiao S."/>
        </authorList>
    </citation>
    <scope>NUCLEOTIDE SEQUENCE [LARGE SCALE GENOMIC DNA]</scope>
    <source>
        <strain evidence="2">UMSG1</strain>
    </source>
</reference>
<keyword evidence="1" id="KW-0732">Signal</keyword>
<name>A0A420IAS6_9PEZI</name>
<dbReference type="AlphaFoldDB" id="A0A420IAS6"/>
<evidence type="ECO:0000313" key="3">
    <source>
        <dbReference type="Proteomes" id="UP000285326"/>
    </source>
</evidence>
<evidence type="ECO:0000256" key="1">
    <source>
        <dbReference type="SAM" id="SignalP"/>
    </source>
</evidence>
<feature type="signal peptide" evidence="1">
    <location>
        <begin position="1"/>
        <end position="23"/>
    </location>
</feature>